<evidence type="ECO:0000313" key="3">
    <source>
        <dbReference type="Proteomes" id="UP000198822"/>
    </source>
</evidence>
<keyword evidence="1" id="KW-0472">Membrane</keyword>
<gene>
    <name evidence="2" type="ORF">SAMN04489720_1520</name>
</gene>
<proteinExistence type="predicted"/>
<keyword evidence="3" id="KW-1185">Reference proteome</keyword>
<feature type="transmembrane region" description="Helical" evidence="1">
    <location>
        <begin position="7"/>
        <end position="27"/>
    </location>
</feature>
<evidence type="ECO:0000256" key="1">
    <source>
        <dbReference type="SAM" id="Phobius"/>
    </source>
</evidence>
<dbReference type="Pfam" id="PF04020">
    <property type="entry name" value="Phage_holin_4_2"/>
    <property type="match status" value="1"/>
</dbReference>
<keyword evidence="1" id="KW-1133">Transmembrane helix</keyword>
<dbReference type="EMBL" id="LT629695">
    <property type="protein sequence ID" value="SDH52803.1"/>
    <property type="molecule type" value="Genomic_DNA"/>
</dbReference>
<feature type="transmembrane region" description="Helical" evidence="1">
    <location>
        <begin position="65"/>
        <end position="89"/>
    </location>
</feature>
<dbReference type="STRING" id="399736.SAMN04489720_1520"/>
<dbReference type="AlphaFoldDB" id="A0A1G8D5I0"/>
<keyword evidence="1" id="KW-0812">Transmembrane</keyword>
<dbReference type="PANTHER" id="PTHR37309:SF1">
    <property type="entry name" value="SLR0284 PROTEIN"/>
    <property type="match status" value="1"/>
</dbReference>
<dbReference type="Proteomes" id="UP000198822">
    <property type="component" value="Chromosome I"/>
</dbReference>
<feature type="transmembrane region" description="Helical" evidence="1">
    <location>
        <begin position="39"/>
        <end position="58"/>
    </location>
</feature>
<name>A0A1G8D5I0_9MICO</name>
<dbReference type="OrthoDB" id="9810847at2"/>
<feature type="transmembrane region" description="Helical" evidence="1">
    <location>
        <begin position="101"/>
        <end position="126"/>
    </location>
</feature>
<reference evidence="3" key="1">
    <citation type="submission" date="2016-10" db="EMBL/GenBank/DDBJ databases">
        <authorList>
            <person name="Varghese N."/>
            <person name="Submissions S."/>
        </authorList>
    </citation>
    <scope>NUCLEOTIDE SEQUENCE [LARGE SCALE GENOMIC DNA]</scope>
    <source>
        <strain evidence="3">DSM 22002</strain>
    </source>
</reference>
<evidence type="ECO:0000313" key="2">
    <source>
        <dbReference type="EMBL" id="SDH52803.1"/>
    </source>
</evidence>
<protein>
    <submittedName>
        <fullName evidence="2">Putative membrane protein</fullName>
    </submittedName>
</protein>
<accession>A0A1G8D5I0</accession>
<dbReference type="RefSeq" id="WP_092503859.1">
    <property type="nucleotide sequence ID" value="NZ_LT629695.1"/>
</dbReference>
<dbReference type="InterPro" id="IPR007165">
    <property type="entry name" value="Phage_holin_4_2"/>
</dbReference>
<organism evidence="2 3">
    <name type="scientific">Agrococcus jejuensis</name>
    <dbReference type="NCBI Taxonomy" id="399736"/>
    <lineage>
        <taxon>Bacteria</taxon>
        <taxon>Bacillati</taxon>
        <taxon>Actinomycetota</taxon>
        <taxon>Actinomycetes</taxon>
        <taxon>Micrococcales</taxon>
        <taxon>Microbacteriaceae</taxon>
        <taxon>Agrococcus</taxon>
    </lineage>
</organism>
<dbReference type="PANTHER" id="PTHR37309">
    <property type="entry name" value="SLR0284 PROTEIN"/>
    <property type="match status" value="1"/>
</dbReference>
<sequence length="135" mass="15041">MRFLLRIAGTALSIWIVTLIVPGIHIVPFAEGVWPEVGTLLLVAVVFGVINATIGNVIRIVAFPIYLLTLGIAALFVNALLLMCVHWISEAVGFGLRLDGFWWGFLSAILISFGTWLVTVITRPLWRKERARDRE</sequence>